<keyword evidence="1" id="KW-0812">Transmembrane</keyword>
<dbReference type="AlphaFoldDB" id="A0A7C9AAV0"/>
<name>A0A7C9AAV0_OPUST</name>
<dbReference type="EMBL" id="GISG01219886">
    <property type="protein sequence ID" value="MBA4663300.1"/>
    <property type="molecule type" value="Transcribed_RNA"/>
</dbReference>
<dbReference type="PANTHER" id="PTHR23072:SF0">
    <property type="entry name" value="GPI ETHANOLAMINE PHOSPHATE TRANSFERASE 2"/>
    <property type="match status" value="1"/>
</dbReference>
<evidence type="ECO:0000259" key="2">
    <source>
        <dbReference type="Pfam" id="PF19316"/>
    </source>
</evidence>
<feature type="transmembrane region" description="Helical" evidence="1">
    <location>
        <begin position="102"/>
        <end position="128"/>
    </location>
</feature>
<dbReference type="PANTHER" id="PTHR23072">
    <property type="entry name" value="PHOSPHATIDYLINOSITOL GLYCAN-RELATED"/>
    <property type="match status" value="1"/>
</dbReference>
<sequence length="142" mass="15782">MVSNSQGISSHSTLLSGILMFCITYASPMLVLLSLVMYISIKDESHSRSNKTTNIGLLLKAVLAIPLLVPLCINSVLLIAYTIVLLQMRNHLFIWSVFSPKYLYVCATTVCVYIGVCIVAATEVYIYLVCSFRSRRLLSEPL</sequence>
<evidence type="ECO:0000256" key="1">
    <source>
        <dbReference type="SAM" id="Phobius"/>
    </source>
</evidence>
<dbReference type="GO" id="GO:0051267">
    <property type="term" value="F:CP2 mannose-ethanolamine phosphotransferase activity"/>
    <property type="evidence" value="ECO:0007669"/>
    <property type="project" value="TreeGrafter"/>
</dbReference>
<dbReference type="Pfam" id="PF19316">
    <property type="entry name" value="PIGO_PIGG"/>
    <property type="match status" value="1"/>
</dbReference>
<feature type="domain" description="GPI ethanolamine phosphate transferase 2 C-terminal" evidence="2">
    <location>
        <begin position="6"/>
        <end position="125"/>
    </location>
</feature>
<dbReference type="EMBL" id="GISG01219880">
    <property type="protein sequence ID" value="MBA4663294.1"/>
    <property type="molecule type" value="Transcribed_RNA"/>
</dbReference>
<feature type="transmembrane region" description="Helical" evidence="1">
    <location>
        <begin position="57"/>
        <end position="82"/>
    </location>
</feature>
<dbReference type="EMBL" id="GISG01219882">
    <property type="protein sequence ID" value="MBA4663296.1"/>
    <property type="molecule type" value="Transcribed_RNA"/>
</dbReference>
<dbReference type="GO" id="GO:0005789">
    <property type="term" value="C:endoplasmic reticulum membrane"/>
    <property type="evidence" value="ECO:0007669"/>
    <property type="project" value="TreeGrafter"/>
</dbReference>
<protein>
    <recommendedName>
        <fullName evidence="2">GPI ethanolamine phosphate transferase 2 C-terminal domain-containing protein</fullName>
    </recommendedName>
</protein>
<proteinExistence type="predicted"/>
<feature type="transmembrane region" description="Helical" evidence="1">
    <location>
        <begin position="12"/>
        <end position="36"/>
    </location>
</feature>
<dbReference type="InterPro" id="IPR045687">
    <property type="entry name" value="PIGG/GPI7_C"/>
</dbReference>
<accession>A0A7C9AAV0</accession>
<evidence type="ECO:0000313" key="3">
    <source>
        <dbReference type="EMBL" id="MBA4663294.1"/>
    </source>
</evidence>
<dbReference type="GO" id="GO:0006506">
    <property type="term" value="P:GPI anchor biosynthetic process"/>
    <property type="evidence" value="ECO:0007669"/>
    <property type="project" value="InterPro"/>
</dbReference>
<keyword evidence="1" id="KW-1133">Transmembrane helix</keyword>
<reference evidence="3" key="1">
    <citation type="journal article" date="2013" name="J. Plant Res.">
        <title>Effect of fungi and light on seed germination of three Opuntia species from semiarid lands of central Mexico.</title>
        <authorList>
            <person name="Delgado-Sanchez P."/>
            <person name="Jimenez-Bremont J.F."/>
            <person name="Guerrero-Gonzalez Mde L."/>
            <person name="Flores J."/>
        </authorList>
    </citation>
    <scope>NUCLEOTIDE SEQUENCE</scope>
    <source>
        <tissue evidence="3">Cladode</tissue>
    </source>
</reference>
<reference evidence="3" key="2">
    <citation type="submission" date="2020-07" db="EMBL/GenBank/DDBJ databases">
        <authorList>
            <person name="Vera ALvarez R."/>
            <person name="Arias-Moreno D.M."/>
            <person name="Jimenez-Jacinto V."/>
            <person name="Jimenez-Bremont J.F."/>
            <person name="Swaminathan K."/>
            <person name="Moose S.P."/>
            <person name="Guerrero-Gonzalez M.L."/>
            <person name="Marino-Ramirez L."/>
            <person name="Landsman D."/>
            <person name="Rodriguez-Kessler M."/>
            <person name="Delgado-Sanchez P."/>
        </authorList>
    </citation>
    <scope>NUCLEOTIDE SEQUENCE</scope>
    <source>
        <tissue evidence="3">Cladode</tissue>
    </source>
</reference>
<keyword evidence="1" id="KW-0472">Membrane</keyword>
<dbReference type="InterPro" id="IPR039527">
    <property type="entry name" value="PIGG/GPI7"/>
</dbReference>
<organism evidence="3">
    <name type="scientific">Opuntia streptacantha</name>
    <name type="common">Prickly pear cactus</name>
    <name type="synonym">Opuntia cardona</name>
    <dbReference type="NCBI Taxonomy" id="393608"/>
    <lineage>
        <taxon>Eukaryota</taxon>
        <taxon>Viridiplantae</taxon>
        <taxon>Streptophyta</taxon>
        <taxon>Embryophyta</taxon>
        <taxon>Tracheophyta</taxon>
        <taxon>Spermatophyta</taxon>
        <taxon>Magnoliopsida</taxon>
        <taxon>eudicotyledons</taxon>
        <taxon>Gunneridae</taxon>
        <taxon>Pentapetalae</taxon>
        <taxon>Caryophyllales</taxon>
        <taxon>Cactineae</taxon>
        <taxon>Cactaceae</taxon>
        <taxon>Opuntioideae</taxon>
        <taxon>Opuntia</taxon>
    </lineage>
</organism>